<dbReference type="InterPro" id="IPR036397">
    <property type="entry name" value="RNaseH_sf"/>
</dbReference>
<gene>
    <name evidence="1" type="ORF">AVEN_23885_1</name>
</gene>
<protein>
    <recommendedName>
        <fullName evidence="3">Integrase catalytic domain-containing protein</fullName>
    </recommendedName>
</protein>
<organism evidence="1 2">
    <name type="scientific">Araneus ventricosus</name>
    <name type="common">Orbweaver spider</name>
    <name type="synonym">Epeira ventricosa</name>
    <dbReference type="NCBI Taxonomy" id="182803"/>
    <lineage>
        <taxon>Eukaryota</taxon>
        <taxon>Metazoa</taxon>
        <taxon>Ecdysozoa</taxon>
        <taxon>Arthropoda</taxon>
        <taxon>Chelicerata</taxon>
        <taxon>Arachnida</taxon>
        <taxon>Araneae</taxon>
        <taxon>Araneomorphae</taxon>
        <taxon>Entelegynae</taxon>
        <taxon>Araneoidea</taxon>
        <taxon>Araneidae</taxon>
        <taxon>Araneus</taxon>
    </lineage>
</organism>
<dbReference type="InterPro" id="IPR012337">
    <property type="entry name" value="RNaseH-like_sf"/>
</dbReference>
<dbReference type="SUPFAM" id="SSF53098">
    <property type="entry name" value="Ribonuclease H-like"/>
    <property type="match status" value="1"/>
</dbReference>
<evidence type="ECO:0000313" key="2">
    <source>
        <dbReference type="Proteomes" id="UP000499080"/>
    </source>
</evidence>
<dbReference type="AlphaFoldDB" id="A0A4Y2FGF3"/>
<dbReference type="OrthoDB" id="6432089at2759"/>
<comment type="caution">
    <text evidence="1">The sequence shown here is derived from an EMBL/GenBank/DDBJ whole genome shotgun (WGS) entry which is preliminary data.</text>
</comment>
<evidence type="ECO:0008006" key="3">
    <source>
        <dbReference type="Google" id="ProtNLM"/>
    </source>
</evidence>
<name>A0A4Y2FGF3_ARAVE</name>
<accession>A0A4Y2FGF3</accession>
<dbReference type="Proteomes" id="UP000499080">
    <property type="component" value="Unassembled WGS sequence"/>
</dbReference>
<dbReference type="Gene3D" id="3.30.420.10">
    <property type="entry name" value="Ribonuclease H-like superfamily/Ribonuclease H"/>
    <property type="match status" value="1"/>
</dbReference>
<proteinExistence type="predicted"/>
<keyword evidence="2" id="KW-1185">Reference proteome</keyword>
<sequence length="98" mass="11199">MFSKIIPNCFVQMKRKTSLKLLMREGRVLGEALRLCGLLSLVSADNVARAFYSNWVERFGTPHKLITYHGTQFRSEGLQTLSKFCGITLQHTTSYQPM</sequence>
<evidence type="ECO:0000313" key="1">
    <source>
        <dbReference type="EMBL" id="GBM40321.1"/>
    </source>
</evidence>
<reference evidence="1 2" key="1">
    <citation type="journal article" date="2019" name="Sci. Rep.">
        <title>Orb-weaving spider Araneus ventricosus genome elucidates the spidroin gene catalogue.</title>
        <authorList>
            <person name="Kono N."/>
            <person name="Nakamura H."/>
            <person name="Ohtoshi R."/>
            <person name="Moran D.A.P."/>
            <person name="Shinohara A."/>
            <person name="Yoshida Y."/>
            <person name="Fujiwara M."/>
            <person name="Mori M."/>
            <person name="Tomita M."/>
            <person name="Arakawa K."/>
        </authorList>
    </citation>
    <scope>NUCLEOTIDE SEQUENCE [LARGE SCALE GENOMIC DNA]</scope>
</reference>
<dbReference type="GO" id="GO:0003676">
    <property type="term" value="F:nucleic acid binding"/>
    <property type="evidence" value="ECO:0007669"/>
    <property type="project" value="InterPro"/>
</dbReference>
<dbReference type="EMBL" id="BGPR01000926">
    <property type="protein sequence ID" value="GBM40321.1"/>
    <property type="molecule type" value="Genomic_DNA"/>
</dbReference>